<dbReference type="GeneID" id="19882889"/>
<evidence type="ECO:0000313" key="2">
    <source>
        <dbReference type="Proteomes" id="UP000011082"/>
    </source>
</evidence>
<protein>
    <submittedName>
        <fullName evidence="1">Uncharacterized protein</fullName>
    </submittedName>
</protein>
<name>L2GJH1_VITCO</name>
<reference evidence="2" key="1">
    <citation type="submission" date="2011-05" db="EMBL/GenBank/DDBJ databases">
        <title>The genome sequence of Vittaforma corneae strain ATCC 50505.</title>
        <authorList>
            <consortium name="The Broad Institute Genome Sequencing Platform"/>
            <person name="Cuomo C."/>
            <person name="Didier E."/>
            <person name="Bowers L."/>
            <person name="Young S.K."/>
            <person name="Zeng Q."/>
            <person name="Gargeya S."/>
            <person name="Fitzgerald M."/>
            <person name="Haas B."/>
            <person name="Abouelleil A."/>
            <person name="Alvarado L."/>
            <person name="Arachchi H.M."/>
            <person name="Berlin A."/>
            <person name="Chapman S.B."/>
            <person name="Gearin G."/>
            <person name="Goldberg J."/>
            <person name="Griggs A."/>
            <person name="Gujja S."/>
            <person name="Hansen M."/>
            <person name="Heiman D."/>
            <person name="Howarth C."/>
            <person name="Larimer J."/>
            <person name="Lui A."/>
            <person name="MacDonald P.J.P."/>
            <person name="McCowen C."/>
            <person name="Montmayeur A."/>
            <person name="Murphy C."/>
            <person name="Neiman D."/>
            <person name="Pearson M."/>
            <person name="Priest M."/>
            <person name="Roberts A."/>
            <person name="Saif S."/>
            <person name="Shea T."/>
            <person name="Sisk P."/>
            <person name="Stolte C."/>
            <person name="Sykes S."/>
            <person name="Wortman J."/>
            <person name="Nusbaum C."/>
            <person name="Birren B."/>
        </authorList>
    </citation>
    <scope>NUCLEOTIDE SEQUENCE [LARGE SCALE GENOMIC DNA]</scope>
    <source>
        <strain evidence="2">ATCC 50505</strain>
    </source>
</reference>
<keyword evidence="2" id="KW-1185">Reference proteome</keyword>
<dbReference type="EMBL" id="JH370232">
    <property type="protein sequence ID" value="ELA40784.1"/>
    <property type="molecule type" value="Genomic_DNA"/>
</dbReference>
<organism evidence="1 2">
    <name type="scientific">Vittaforma corneae (strain ATCC 50505)</name>
    <name type="common">Microsporidian parasite</name>
    <name type="synonym">Nosema corneum</name>
    <dbReference type="NCBI Taxonomy" id="993615"/>
    <lineage>
        <taxon>Eukaryota</taxon>
        <taxon>Fungi</taxon>
        <taxon>Fungi incertae sedis</taxon>
        <taxon>Microsporidia</taxon>
        <taxon>Nosematidae</taxon>
        <taxon>Vittaforma</taxon>
    </lineage>
</organism>
<gene>
    <name evidence="1" type="ORF">VICG_02179</name>
</gene>
<dbReference type="VEuPathDB" id="MicrosporidiaDB:VICG_02179"/>
<dbReference type="AlphaFoldDB" id="L2GJH1"/>
<evidence type="ECO:0000313" key="1">
    <source>
        <dbReference type="EMBL" id="ELA40784.1"/>
    </source>
</evidence>
<dbReference type="InParanoid" id="L2GJH1"/>
<dbReference type="RefSeq" id="XP_007605624.1">
    <property type="nucleotide sequence ID" value="XM_007605562.1"/>
</dbReference>
<dbReference type="Proteomes" id="UP000011082">
    <property type="component" value="Unassembled WGS sequence"/>
</dbReference>
<proteinExistence type="predicted"/>
<accession>L2GJH1</accession>
<sequence length="116" mass="13324">MTIIIQKVKDFVSDKKVIEHSLLVLLADDCFTELSTTSLSIFINRIYKLKVWNNWTNNLIQMKAAICFVVGDEFQAQQVQSILKSNKSEAHSYSIVHKQTKIVYKNDGPCTFILKL</sequence>
<dbReference type="HOGENOM" id="CLU_2098718_0_0_1"/>